<keyword evidence="3" id="KW-1003">Cell membrane</keyword>
<evidence type="ECO:0000256" key="2">
    <source>
        <dbReference type="ARBA" id="ARBA00022448"/>
    </source>
</evidence>
<keyword evidence="5 7" id="KW-1133">Transmembrane helix</keyword>
<feature type="transmembrane region" description="Helical" evidence="7">
    <location>
        <begin position="43"/>
        <end position="66"/>
    </location>
</feature>
<keyword evidence="4 7" id="KW-0812">Transmembrane</keyword>
<evidence type="ECO:0000256" key="1">
    <source>
        <dbReference type="ARBA" id="ARBA00004651"/>
    </source>
</evidence>
<feature type="transmembrane region" description="Helical" evidence="7">
    <location>
        <begin position="136"/>
        <end position="158"/>
    </location>
</feature>
<keyword evidence="2 7" id="KW-0813">Transport</keyword>
<feature type="domain" description="ABC transmembrane type-1" evidence="9">
    <location>
        <begin position="99"/>
        <end position="312"/>
    </location>
</feature>
<evidence type="ECO:0000313" key="11">
    <source>
        <dbReference type="Proteomes" id="UP000730482"/>
    </source>
</evidence>
<dbReference type="Proteomes" id="UP000730482">
    <property type="component" value="Unassembled WGS sequence"/>
</dbReference>
<evidence type="ECO:0000256" key="5">
    <source>
        <dbReference type="ARBA" id="ARBA00022989"/>
    </source>
</evidence>
<sequence length="321" mass="35377">MTARLYRPAQPGTPATADGPLSGRRRPGGGPAAKPFWRRLGPWLYLAPLLAFIGVFKVWPTIWGVYLSFFHVRPYLGNQYVGSANYSKLFSDPDLRTAVVHTLIDAVFAVSGSIFVGFWLAVLLQGPARHVRILRTAVFLPTVIAMVAAAELWTTLLYPSQYGSVNTLLGKVGLGPEPFFSSPHSALASVILMQIWKNAPYDMVIFVAGLASIDREMYEACHIDGANWWQRLRFVTLPALRPITTIVLVLGVIRGLRVFTDIWVSTNGGPAGSSESVVTYLYRQFSENNDTGYAAAIGTVLLVVTMVLTCLMLLWRRRGDT</sequence>
<dbReference type="PANTHER" id="PTHR30193:SF37">
    <property type="entry name" value="INNER MEMBRANE ABC TRANSPORTER PERMEASE PROTEIN YCJO"/>
    <property type="match status" value="1"/>
</dbReference>
<feature type="transmembrane region" description="Helical" evidence="7">
    <location>
        <begin position="239"/>
        <end position="259"/>
    </location>
</feature>
<dbReference type="EMBL" id="JAAFYZ010000242">
    <property type="protein sequence ID" value="MBS2553257.1"/>
    <property type="molecule type" value="Genomic_DNA"/>
</dbReference>
<dbReference type="InterPro" id="IPR000515">
    <property type="entry name" value="MetI-like"/>
</dbReference>
<feature type="transmembrane region" description="Helical" evidence="7">
    <location>
        <begin position="293"/>
        <end position="315"/>
    </location>
</feature>
<comment type="subcellular location">
    <subcellularLocation>
        <location evidence="1 7">Cell membrane</location>
        <topology evidence="1 7">Multi-pass membrane protein</topology>
    </subcellularLocation>
</comment>
<dbReference type="Gene3D" id="1.10.3720.10">
    <property type="entry name" value="MetI-like"/>
    <property type="match status" value="1"/>
</dbReference>
<dbReference type="Pfam" id="PF00528">
    <property type="entry name" value="BPD_transp_1"/>
    <property type="match status" value="1"/>
</dbReference>
<dbReference type="SUPFAM" id="SSF161098">
    <property type="entry name" value="MetI-like"/>
    <property type="match status" value="1"/>
</dbReference>
<feature type="transmembrane region" description="Helical" evidence="7">
    <location>
        <begin position="98"/>
        <end position="124"/>
    </location>
</feature>
<reference evidence="10 11" key="1">
    <citation type="submission" date="2020-02" db="EMBL/GenBank/DDBJ databases">
        <title>Acidophilic actinobacteria isolated from forest soil.</title>
        <authorList>
            <person name="Golinska P."/>
        </authorList>
    </citation>
    <scope>NUCLEOTIDE SEQUENCE [LARGE SCALE GENOMIC DNA]</scope>
    <source>
        <strain evidence="10 11">NL8</strain>
    </source>
</reference>
<comment type="similarity">
    <text evidence="7">Belongs to the binding-protein-dependent transport system permease family.</text>
</comment>
<dbReference type="PANTHER" id="PTHR30193">
    <property type="entry name" value="ABC TRANSPORTER PERMEASE PROTEIN"/>
    <property type="match status" value="1"/>
</dbReference>
<name>A0ABS5L4G5_9ACTN</name>
<gene>
    <name evidence="10" type="ORF">KGQ19_41030</name>
</gene>
<organism evidence="10 11">
    <name type="scientific">Catenulispora pinistramenti</name>
    <dbReference type="NCBI Taxonomy" id="2705254"/>
    <lineage>
        <taxon>Bacteria</taxon>
        <taxon>Bacillati</taxon>
        <taxon>Actinomycetota</taxon>
        <taxon>Actinomycetes</taxon>
        <taxon>Catenulisporales</taxon>
        <taxon>Catenulisporaceae</taxon>
        <taxon>Catenulispora</taxon>
    </lineage>
</organism>
<dbReference type="PROSITE" id="PS50928">
    <property type="entry name" value="ABC_TM1"/>
    <property type="match status" value="1"/>
</dbReference>
<dbReference type="InterPro" id="IPR051393">
    <property type="entry name" value="ABC_transporter_permease"/>
</dbReference>
<dbReference type="RefSeq" id="WP_212019621.1">
    <property type="nucleotide sequence ID" value="NZ_JAAFYZ010000242.1"/>
</dbReference>
<protein>
    <submittedName>
        <fullName evidence="10">Sugar ABC transporter permease</fullName>
    </submittedName>
</protein>
<keyword evidence="6 7" id="KW-0472">Membrane</keyword>
<feature type="region of interest" description="Disordered" evidence="8">
    <location>
        <begin position="1"/>
        <end position="30"/>
    </location>
</feature>
<proteinExistence type="inferred from homology"/>
<evidence type="ECO:0000256" key="4">
    <source>
        <dbReference type="ARBA" id="ARBA00022692"/>
    </source>
</evidence>
<evidence type="ECO:0000256" key="3">
    <source>
        <dbReference type="ARBA" id="ARBA00022475"/>
    </source>
</evidence>
<comment type="caution">
    <text evidence="10">The sequence shown here is derived from an EMBL/GenBank/DDBJ whole genome shotgun (WGS) entry which is preliminary data.</text>
</comment>
<evidence type="ECO:0000313" key="10">
    <source>
        <dbReference type="EMBL" id="MBS2553257.1"/>
    </source>
</evidence>
<evidence type="ECO:0000256" key="6">
    <source>
        <dbReference type="ARBA" id="ARBA00023136"/>
    </source>
</evidence>
<dbReference type="CDD" id="cd06261">
    <property type="entry name" value="TM_PBP2"/>
    <property type="match status" value="1"/>
</dbReference>
<evidence type="ECO:0000259" key="9">
    <source>
        <dbReference type="PROSITE" id="PS50928"/>
    </source>
</evidence>
<evidence type="ECO:0000256" key="8">
    <source>
        <dbReference type="SAM" id="MobiDB-lite"/>
    </source>
</evidence>
<dbReference type="InterPro" id="IPR035906">
    <property type="entry name" value="MetI-like_sf"/>
</dbReference>
<accession>A0ABS5L4G5</accession>
<keyword evidence="11" id="KW-1185">Reference proteome</keyword>
<evidence type="ECO:0000256" key="7">
    <source>
        <dbReference type="RuleBase" id="RU363032"/>
    </source>
</evidence>